<accession>A0A4W3JAH0</accession>
<sequence>PPHAHFIQPHHWTETLTHVEGRFQSLDVGGHTRDPVDSHLLDPSLLHLLDTLPHEVRHLGALPPGIEGIWSRPTAREREGEG</sequence>
<reference evidence="1" key="5">
    <citation type="submission" date="2025-09" db="UniProtKB">
        <authorList>
            <consortium name="Ensembl"/>
        </authorList>
    </citation>
    <scope>IDENTIFICATION</scope>
</reference>
<organism evidence="1 2">
    <name type="scientific">Callorhinchus milii</name>
    <name type="common">Ghost shark</name>
    <dbReference type="NCBI Taxonomy" id="7868"/>
    <lineage>
        <taxon>Eukaryota</taxon>
        <taxon>Metazoa</taxon>
        <taxon>Chordata</taxon>
        <taxon>Craniata</taxon>
        <taxon>Vertebrata</taxon>
        <taxon>Chondrichthyes</taxon>
        <taxon>Holocephali</taxon>
        <taxon>Chimaeriformes</taxon>
        <taxon>Callorhinchidae</taxon>
        <taxon>Callorhinchus</taxon>
    </lineage>
</organism>
<reference evidence="2" key="2">
    <citation type="journal article" date="2007" name="PLoS Biol.">
        <title>Survey sequencing and comparative analysis of the elephant shark (Callorhinchus milii) genome.</title>
        <authorList>
            <person name="Venkatesh B."/>
            <person name="Kirkness E.F."/>
            <person name="Loh Y.H."/>
            <person name="Halpern A.L."/>
            <person name="Lee A.P."/>
            <person name="Johnson J."/>
            <person name="Dandona N."/>
            <person name="Viswanathan L.D."/>
            <person name="Tay A."/>
            <person name="Venter J.C."/>
            <person name="Strausberg R.L."/>
            <person name="Brenner S."/>
        </authorList>
    </citation>
    <scope>NUCLEOTIDE SEQUENCE [LARGE SCALE GENOMIC DNA]</scope>
</reference>
<name>A0A4W3JAH0_CALMI</name>
<dbReference type="GeneTree" id="ENSGT00990000205129"/>
<dbReference type="AlphaFoldDB" id="A0A4W3JAH0"/>
<reference evidence="2" key="1">
    <citation type="journal article" date="2006" name="Science">
        <title>Ancient noncoding elements conserved in the human genome.</title>
        <authorList>
            <person name="Venkatesh B."/>
            <person name="Kirkness E.F."/>
            <person name="Loh Y.H."/>
            <person name="Halpern A.L."/>
            <person name="Lee A.P."/>
            <person name="Johnson J."/>
            <person name="Dandona N."/>
            <person name="Viswanathan L.D."/>
            <person name="Tay A."/>
            <person name="Venter J.C."/>
            <person name="Strausberg R.L."/>
            <person name="Brenner S."/>
        </authorList>
    </citation>
    <scope>NUCLEOTIDE SEQUENCE [LARGE SCALE GENOMIC DNA]</scope>
</reference>
<dbReference type="Proteomes" id="UP000314986">
    <property type="component" value="Unassembled WGS sequence"/>
</dbReference>
<reference evidence="1" key="4">
    <citation type="submission" date="2025-08" db="UniProtKB">
        <authorList>
            <consortium name="Ensembl"/>
        </authorList>
    </citation>
    <scope>IDENTIFICATION</scope>
</reference>
<proteinExistence type="predicted"/>
<protein>
    <submittedName>
        <fullName evidence="1">Uncharacterized protein</fullName>
    </submittedName>
</protein>
<evidence type="ECO:0000313" key="2">
    <source>
        <dbReference type="Proteomes" id="UP000314986"/>
    </source>
</evidence>
<keyword evidence="2" id="KW-1185">Reference proteome</keyword>
<dbReference type="Ensembl" id="ENSCMIT00000029861.1">
    <property type="protein sequence ID" value="ENSCMIP00000029395.1"/>
    <property type="gene ID" value="ENSCMIG00000012717.1"/>
</dbReference>
<evidence type="ECO:0000313" key="1">
    <source>
        <dbReference type="Ensembl" id="ENSCMIP00000029395.1"/>
    </source>
</evidence>
<dbReference type="InParanoid" id="A0A4W3JAH0"/>
<reference evidence="2" key="3">
    <citation type="journal article" date="2014" name="Nature">
        <title>Elephant shark genome provides unique insights into gnathostome evolution.</title>
        <authorList>
            <consortium name="International Elephant Shark Genome Sequencing Consortium"/>
            <person name="Venkatesh B."/>
            <person name="Lee A.P."/>
            <person name="Ravi V."/>
            <person name="Maurya A.K."/>
            <person name="Lian M.M."/>
            <person name="Swann J.B."/>
            <person name="Ohta Y."/>
            <person name="Flajnik M.F."/>
            <person name="Sutoh Y."/>
            <person name="Kasahara M."/>
            <person name="Hoon S."/>
            <person name="Gangu V."/>
            <person name="Roy S.W."/>
            <person name="Irimia M."/>
            <person name="Korzh V."/>
            <person name="Kondrychyn I."/>
            <person name="Lim Z.W."/>
            <person name="Tay B.H."/>
            <person name="Tohari S."/>
            <person name="Kong K.W."/>
            <person name="Ho S."/>
            <person name="Lorente-Galdos B."/>
            <person name="Quilez J."/>
            <person name="Marques-Bonet T."/>
            <person name="Raney B.J."/>
            <person name="Ingham P.W."/>
            <person name="Tay A."/>
            <person name="Hillier L.W."/>
            <person name="Minx P."/>
            <person name="Boehm T."/>
            <person name="Wilson R.K."/>
            <person name="Brenner S."/>
            <person name="Warren W.C."/>
        </authorList>
    </citation>
    <scope>NUCLEOTIDE SEQUENCE [LARGE SCALE GENOMIC DNA]</scope>
</reference>